<evidence type="ECO:0000256" key="9">
    <source>
        <dbReference type="ARBA" id="ARBA00023242"/>
    </source>
</evidence>
<evidence type="ECO:0000313" key="19">
    <source>
        <dbReference type="EMBL" id="KAF2084252.1"/>
    </source>
</evidence>
<evidence type="ECO:0000256" key="14">
    <source>
        <dbReference type="RuleBase" id="RU000492"/>
    </source>
</evidence>
<feature type="compositionally biased region" description="Basic and acidic residues" evidence="15">
    <location>
        <begin position="127"/>
        <end position="138"/>
    </location>
</feature>
<gene>
    <name evidence="19" type="ORF">K490DRAFT_76034</name>
</gene>
<evidence type="ECO:0000256" key="13">
    <source>
        <dbReference type="PROSITE-ProRule" id="PRU00552"/>
    </source>
</evidence>
<evidence type="ECO:0000256" key="6">
    <source>
        <dbReference type="ARBA" id="ARBA00022806"/>
    </source>
</evidence>
<feature type="region of interest" description="Disordered" evidence="15">
    <location>
        <begin position="751"/>
        <end position="785"/>
    </location>
</feature>
<dbReference type="GO" id="GO:0003724">
    <property type="term" value="F:RNA helicase activity"/>
    <property type="evidence" value="ECO:0007669"/>
    <property type="project" value="UniProtKB-EC"/>
</dbReference>
<evidence type="ECO:0000256" key="12">
    <source>
        <dbReference type="ARBA" id="ARBA00047984"/>
    </source>
</evidence>
<comment type="caution">
    <text evidence="19">The sequence shown here is derived from an EMBL/GenBank/DDBJ whole genome shotgun (WGS) entry which is preliminary data.</text>
</comment>
<keyword evidence="7 14" id="KW-0067">ATP-binding</keyword>
<feature type="region of interest" description="Disordered" evidence="15">
    <location>
        <begin position="1"/>
        <end position="225"/>
    </location>
</feature>
<evidence type="ECO:0000256" key="5">
    <source>
        <dbReference type="ARBA" id="ARBA00022801"/>
    </source>
</evidence>
<evidence type="ECO:0000256" key="7">
    <source>
        <dbReference type="ARBA" id="ARBA00022840"/>
    </source>
</evidence>
<evidence type="ECO:0000256" key="4">
    <source>
        <dbReference type="ARBA" id="ARBA00022741"/>
    </source>
</evidence>
<dbReference type="GO" id="GO:0016787">
    <property type="term" value="F:hydrolase activity"/>
    <property type="evidence" value="ECO:0007669"/>
    <property type="project" value="UniProtKB-KW"/>
</dbReference>
<dbReference type="CDD" id="cd18787">
    <property type="entry name" value="SF2_C_DEAD"/>
    <property type="match status" value="1"/>
</dbReference>
<feature type="domain" description="Helicase ATP-binding" evidence="16">
    <location>
        <begin position="380"/>
        <end position="583"/>
    </location>
</feature>
<dbReference type="PROSITE" id="PS51192">
    <property type="entry name" value="HELICASE_ATP_BIND_1"/>
    <property type="match status" value="1"/>
</dbReference>
<evidence type="ECO:0000256" key="3">
    <source>
        <dbReference type="ARBA" id="ARBA00022664"/>
    </source>
</evidence>
<keyword evidence="3" id="KW-0507">mRNA processing</keyword>
<protein>
    <recommendedName>
        <fullName evidence="2">RNA helicase</fullName>
        <ecNumber evidence="2">3.6.4.13</ecNumber>
    </recommendedName>
</protein>
<keyword evidence="6 14" id="KW-0347">Helicase</keyword>
<dbReference type="InterPro" id="IPR027417">
    <property type="entry name" value="P-loop_NTPase"/>
</dbReference>
<dbReference type="PROSITE" id="PS51195">
    <property type="entry name" value="Q_MOTIF"/>
    <property type="match status" value="1"/>
</dbReference>
<evidence type="ECO:0000259" key="18">
    <source>
        <dbReference type="PROSITE" id="PS51195"/>
    </source>
</evidence>
<dbReference type="FunFam" id="3.40.50.300:FF:000322">
    <property type="entry name" value="probable ATP-dependent RNA helicase DDX23"/>
    <property type="match status" value="1"/>
</dbReference>
<evidence type="ECO:0000259" key="16">
    <source>
        <dbReference type="PROSITE" id="PS51192"/>
    </source>
</evidence>
<dbReference type="SUPFAM" id="SSF52540">
    <property type="entry name" value="P-loop containing nucleoside triphosphate hydrolases"/>
    <property type="match status" value="1"/>
</dbReference>
<dbReference type="AlphaFoldDB" id="A0A9P4HPE3"/>
<dbReference type="PROSITE" id="PS00039">
    <property type="entry name" value="DEAD_ATP_HELICASE"/>
    <property type="match status" value="1"/>
</dbReference>
<comment type="similarity">
    <text evidence="10">Belongs to the DEAD box helicase family. DDX23/PRP28 subfamily.</text>
</comment>
<dbReference type="PROSITE" id="PS51194">
    <property type="entry name" value="HELICASE_CTER"/>
    <property type="match status" value="1"/>
</dbReference>
<feature type="compositionally biased region" description="Basic and acidic residues" evidence="15">
    <location>
        <begin position="65"/>
        <end position="83"/>
    </location>
</feature>
<feature type="domain" description="Helicase C-terminal" evidence="17">
    <location>
        <begin position="594"/>
        <end position="757"/>
    </location>
</feature>
<comment type="subunit">
    <text evidence="11">Component of the U5 snRNP complex.</text>
</comment>
<feature type="short sequence motif" description="Q motif" evidence="13">
    <location>
        <begin position="349"/>
        <end position="377"/>
    </location>
</feature>
<accession>A0A9P4HPE3</accession>
<dbReference type="InterPro" id="IPR057479">
    <property type="entry name" value="PRP28/DDX23-like_helical"/>
</dbReference>
<dbReference type="InterPro" id="IPR000629">
    <property type="entry name" value="RNA-helicase_DEAD-box_CS"/>
</dbReference>
<dbReference type="InterPro" id="IPR014001">
    <property type="entry name" value="Helicase_ATP-bd"/>
</dbReference>
<dbReference type="Pfam" id="PF00270">
    <property type="entry name" value="DEAD"/>
    <property type="match status" value="1"/>
</dbReference>
<proteinExistence type="inferred from homology"/>
<dbReference type="Proteomes" id="UP000799776">
    <property type="component" value="Unassembled WGS sequence"/>
</dbReference>
<evidence type="ECO:0000256" key="8">
    <source>
        <dbReference type="ARBA" id="ARBA00023187"/>
    </source>
</evidence>
<keyword evidence="20" id="KW-1185">Reference proteome</keyword>
<feature type="compositionally biased region" description="Pro residues" evidence="15">
    <location>
        <begin position="8"/>
        <end position="53"/>
    </location>
</feature>
<keyword evidence="9" id="KW-0539">Nucleus</keyword>
<dbReference type="GO" id="GO:0008380">
    <property type="term" value="P:RNA splicing"/>
    <property type="evidence" value="ECO:0007669"/>
    <property type="project" value="UniProtKB-KW"/>
</dbReference>
<evidence type="ECO:0000256" key="10">
    <source>
        <dbReference type="ARBA" id="ARBA00037954"/>
    </source>
</evidence>
<dbReference type="InterPro" id="IPR014014">
    <property type="entry name" value="RNA_helicase_DEAD_Q_motif"/>
</dbReference>
<feature type="compositionally biased region" description="Basic and acidic residues" evidence="15">
    <location>
        <begin position="95"/>
        <end position="117"/>
    </location>
</feature>
<dbReference type="GO" id="GO:0005634">
    <property type="term" value="C:nucleus"/>
    <property type="evidence" value="ECO:0007669"/>
    <property type="project" value="UniProtKB-SubCell"/>
</dbReference>
<dbReference type="GO" id="GO:0006397">
    <property type="term" value="P:mRNA processing"/>
    <property type="evidence" value="ECO:0007669"/>
    <property type="project" value="UniProtKB-KW"/>
</dbReference>
<dbReference type="GO" id="GO:0003676">
    <property type="term" value="F:nucleic acid binding"/>
    <property type="evidence" value="ECO:0007669"/>
    <property type="project" value="InterPro"/>
</dbReference>
<dbReference type="GO" id="GO:0005524">
    <property type="term" value="F:ATP binding"/>
    <property type="evidence" value="ECO:0007669"/>
    <property type="project" value="UniProtKB-KW"/>
</dbReference>
<dbReference type="EMBL" id="ML978744">
    <property type="protein sequence ID" value="KAF2084252.1"/>
    <property type="molecule type" value="Genomic_DNA"/>
</dbReference>
<feature type="domain" description="DEAD-box RNA helicase Q" evidence="18">
    <location>
        <begin position="349"/>
        <end position="377"/>
    </location>
</feature>
<evidence type="ECO:0000256" key="15">
    <source>
        <dbReference type="SAM" id="MobiDB-lite"/>
    </source>
</evidence>
<keyword evidence="4 14" id="KW-0547">Nucleotide-binding</keyword>
<dbReference type="CDD" id="cd17945">
    <property type="entry name" value="DEADc_DDX23"/>
    <property type="match status" value="1"/>
</dbReference>
<evidence type="ECO:0000259" key="17">
    <source>
        <dbReference type="PROSITE" id="PS51194"/>
    </source>
</evidence>
<organism evidence="19 20">
    <name type="scientific">Saccharata proteae CBS 121410</name>
    <dbReference type="NCBI Taxonomy" id="1314787"/>
    <lineage>
        <taxon>Eukaryota</taxon>
        <taxon>Fungi</taxon>
        <taxon>Dikarya</taxon>
        <taxon>Ascomycota</taxon>
        <taxon>Pezizomycotina</taxon>
        <taxon>Dothideomycetes</taxon>
        <taxon>Dothideomycetes incertae sedis</taxon>
        <taxon>Botryosphaeriales</taxon>
        <taxon>Saccharataceae</taxon>
        <taxon>Saccharata</taxon>
    </lineage>
</organism>
<comment type="catalytic activity">
    <reaction evidence="12">
        <text>ATP + H2O = ADP + phosphate + H(+)</text>
        <dbReference type="Rhea" id="RHEA:13065"/>
        <dbReference type="ChEBI" id="CHEBI:15377"/>
        <dbReference type="ChEBI" id="CHEBI:15378"/>
        <dbReference type="ChEBI" id="CHEBI:30616"/>
        <dbReference type="ChEBI" id="CHEBI:43474"/>
        <dbReference type="ChEBI" id="CHEBI:456216"/>
        <dbReference type="EC" id="3.6.4.13"/>
    </reaction>
</comment>
<evidence type="ECO:0000256" key="2">
    <source>
        <dbReference type="ARBA" id="ARBA00012552"/>
    </source>
</evidence>
<dbReference type="Gene3D" id="3.40.50.300">
    <property type="entry name" value="P-loop containing nucleotide triphosphate hydrolases"/>
    <property type="match status" value="2"/>
</dbReference>
<dbReference type="SMART" id="SM00487">
    <property type="entry name" value="DEXDc"/>
    <property type="match status" value="1"/>
</dbReference>
<keyword evidence="8" id="KW-0508">mRNA splicing</keyword>
<keyword evidence="5 14" id="KW-0378">Hydrolase</keyword>
<comment type="subcellular location">
    <subcellularLocation>
        <location evidence="1">Nucleus</location>
    </subcellularLocation>
</comment>
<dbReference type="InterPro" id="IPR001650">
    <property type="entry name" value="Helicase_C-like"/>
</dbReference>
<dbReference type="OrthoDB" id="196131at2759"/>
<evidence type="ECO:0000256" key="11">
    <source>
        <dbReference type="ARBA" id="ARBA00038719"/>
    </source>
</evidence>
<name>A0A9P4HPE3_9PEZI</name>
<dbReference type="Pfam" id="PF00271">
    <property type="entry name" value="Helicase_C"/>
    <property type="match status" value="1"/>
</dbReference>
<dbReference type="EC" id="3.6.4.13" evidence="2"/>
<dbReference type="InterPro" id="IPR011545">
    <property type="entry name" value="DEAD/DEAH_box_helicase_dom"/>
</dbReference>
<evidence type="ECO:0000313" key="20">
    <source>
        <dbReference type="Proteomes" id="UP000799776"/>
    </source>
</evidence>
<feature type="compositionally biased region" description="Gly residues" evidence="15">
    <location>
        <begin position="774"/>
        <end position="785"/>
    </location>
</feature>
<sequence>MDVDMNGAPPPPPPDDSIPPPPPADAPAPPPPDDLPPPPPPPSEPLGPEAPPEPPKKKGWAASRPKKEPLSIEEILRKKKEADQAAAKPKFLSKAQREKLAIEKRAKEAEDHKRKFESSNSNTPDRTTTDEVSSKNDSARATNNGSAIPTGPRAMRGSLPNKGYDMAPPPPPKPVAIVPATGNKKAAEKRNPPEDPEAALIRQRYMGAEQNTSTFSAKKKRKRTTEKKFNFEWNAEEDTSFDYNPLYQSRSETGFFGRGRLGGFADDVVDTATKKYARALEERDGEAGKARAAEILEMERRRKEEGGRTGLDKHWSEKRLDQMRERDWRIFKEDFNMSTKGGAIPNPMRSWQESGLPKRLLDIVDQVGYTEPSAVQRAAIPIALQSRDLIGVAVTGSGKTAAFLLPLLVYISALPPLNEMTKNDGPYAIILAPTRELAQQIELEAKKFATPLGFTCVSIVGGHSIEEQAYNMRDGAEIIIATPGRLVDCIERRVLVLGQCCYIILDEADRMIDLNFEDPLMKILDALPVGNEKPDNEDAENAAVMSQHIGGKDRYRQTMMYTATMRPDVERIARKYLRRPAIVQIGNVGEAVETVEQRVEFVSGEDKRKKRLQDILSSGEFQPPIIVFVNIKRNCDAVARDIKHMGFSSVTLHGSKTQEQREAALASLRNGQTDVLVATDLAGRGIDVPDVSLVVNFNMATNIESYTHRIGRTGRAGKSGVAITFLGNEDTDVMYDLKQMLSKSQISRVPEELRKHEAAQQKPNKGHKKIEDSGGFGGKGGQGSW</sequence>
<dbReference type="SMART" id="SM00490">
    <property type="entry name" value="HELICc"/>
    <property type="match status" value="1"/>
</dbReference>
<dbReference type="PANTHER" id="PTHR47958">
    <property type="entry name" value="ATP-DEPENDENT RNA HELICASE DBP3"/>
    <property type="match status" value="1"/>
</dbReference>
<dbReference type="Pfam" id="PF25430">
    <property type="entry name" value="DDX23"/>
    <property type="match status" value="1"/>
</dbReference>
<reference evidence="19" key="1">
    <citation type="journal article" date="2020" name="Stud. Mycol.">
        <title>101 Dothideomycetes genomes: a test case for predicting lifestyles and emergence of pathogens.</title>
        <authorList>
            <person name="Haridas S."/>
            <person name="Albert R."/>
            <person name="Binder M."/>
            <person name="Bloem J."/>
            <person name="Labutti K."/>
            <person name="Salamov A."/>
            <person name="Andreopoulos B."/>
            <person name="Baker S."/>
            <person name="Barry K."/>
            <person name="Bills G."/>
            <person name="Bluhm B."/>
            <person name="Cannon C."/>
            <person name="Castanera R."/>
            <person name="Culley D."/>
            <person name="Daum C."/>
            <person name="Ezra D."/>
            <person name="Gonzalez J."/>
            <person name="Henrissat B."/>
            <person name="Kuo A."/>
            <person name="Liang C."/>
            <person name="Lipzen A."/>
            <person name="Lutzoni F."/>
            <person name="Magnuson J."/>
            <person name="Mondo S."/>
            <person name="Nolan M."/>
            <person name="Ohm R."/>
            <person name="Pangilinan J."/>
            <person name="Park H.-J."/>
            <person name="Ramirez L."/>
            <person name="Alfaro M."/>
            <person name="Sun H."/>
            <person name="Tritt A."/>
            <person name="Yoshinaga Y."/>
            <person name="Zwiers L.-H."/>
            <person name="Turgeon B."/>
            <person name="Goodwin S."/>
            <person name="Spatafora J."/>
            <person name="Crous P."/>
            <person name="Grigoriev I."/>
        </authorList>
    </citation>
    <scope>NUCLEOTIDE SEQUENCE</scope>
    <source>
        <strain evidence="19">CBS 121410</strain>
    </source>
</reference>
<evidence type="ECO:0000256" key="1">
    <source>
        <dbReference type="ARBA" id="ARBA00004123"/>
    </source>
</evidence>